<organism evidence="2 3">
    <name type="scientific">Gossypium australe</name>
    <dbReference type="NCBI Taxonomy" id="47621"/>
    <lineage>
        <taxon>Eukaryota</taxon>
        <taxon>Viridiplantae</taxon>
        <taxon>Streptophyta</taxon>
        <taxon>Embryophyta</taxon>
        <taxon>Tracheophyta</taxon>
        <taxon>Spermatophyta</taxon>
        <taxon>Magnoliopsida</taxon>
        <taxon>eudicotyledons</taxon>
        <taxon>Gunneridae</taxon>
        <taxon>Pentapetalae</taxon>
        <taxon>rosids</taxon>
        <taxon>malvids</taxon>
        <taxon>Malvales</taxon>
        <taxon>Malvaceae</taxon>
        <taxon>Malvoideae</taxon>
        <taxon>Gossypium</taxon>
    </lineage>
</organism>
<protein>
    <submittedName>
        <fullName evidence="2">G patch domain-containing protein 8-like</fullName>
    </submittedName>
</protein>
<dbReference type="OrthoDB" id="4822at2759"/>
<accession>A0A5B6WXZ7</accession>
<evidence type="ECO:0000313" key="2">
    <source>
        <dbReference type="EMBL" id="KAA3486338.1"/>
    </source>
</evidence>
<dbReference type="EMBL" id="SMMG02000001">
    <property type="protein sequence ID" value="KAA3486338.1"/>
    <property type="molecule type" value="Genomic_DNA"/>
</dbReference>
<comment type="caution">
    <text evidence="2">The sequence shown here is derived from an EMBL/GenBank/DDBJ whole genome shotgun (WGS) entry which is preliminary data.</text>
</comment>
<keyword evidence="1" id="KW-0732">Signal</keyword>
<dbReference type="Proteomes" id="UP000325315">
    <property type="component" value="Unassembled WGS sequence"/>
</dbReference>
<dbReference type="AlphaFoldDB" id="A0A5B6WXZ7"/>
<keyword evidence="3" id="KW-1185">Reference proteome</keyword>
<evidence type="ECO:0000256" key="1">
    <source>
        <dbReference type="SAM" id="SignalP"/>
    </source>
</evidence>
<gene>
    <name evidence="2" type="ORF">EPI10_030261</name>
</gene>
<feature type="chain" id="PRO_5023065473" evidence="1">
    <location>
        <begin position="23"/>
        <end position="87"/>
    </location>
</feature>
<proteinExistence type="predicted"/>
<evidence type="ECO:0000313" key="3">
    <source>
        <dbReference type="Proteomes" id="UP000325315"/>
    </source>
</evidence>
<feature type="signal peptide" evidence="1">
    <location>
        <begin position="1"/>
        <end position="22"/>
    </location>
</feature>
<sequence>MFGLTFIIICLGLNGDCWKSLSSRDDQSPKTYANAKSNRVLFIHSSIPYQVEEGQAEAAELKNKVSSHRHQLLRFTSISLSLFAPVV</sequence>
<reference evidence="2" key="1">
    <citation type="submission" date="2019-08" db="EMBL/GenBank/DDBJ databases">
        <authorList>
            <person name="Liu F."/>
        </authorList>
    </citation>
    <scope>NUCLEOTIDE SEQUENCE [LARGE SCALE GENOMIC DNA]</scope>
    <source>
        <strain evidence="2">PA1801</strain>
        <tissue evidence="2">Leaf</tissue>
    </source>
</reference>
<name>A0A5B6WXZ7_9ROSI</name>